<organism evidence="1 2">
    <name type="scientific">candidate division WS6 bacterium 34_10</name>
    <dbReference type="NCBI Taxonomy" id="1641389"/>
    <lineage>
        <taxon>Bacteria</taxon>
        <taxon>Candidatus Dojkabacteria</taxon>
    </lineage>
</organism>
<evidence type="ECO:0000313" key="2">
    <source>
        <dbReference type="Proteomes" id="UP000053904"/>
    </source>
</evidence>
<evidence type="ECO:0000313" key="1">
    <source>
        <dbReference type="EMBL" id="KUK77369.1"/>
    </source>
</evidence>
<name>A0A101HIK9_9BACT</name>
<proteinExistence type="predicted"/>
<dbReference type="Proteomes" id="UP000053904">
    <property type="component" value="Unassembled WGS sequence"/>
</dbReference>
<reference evidence="2" key="1">
    <citation type="journal article" date="2015" name="MBio">
        <title>Genome-Resolved Metagenomic Analysis Reveals Roles for Candidate Phyla and Other Microbial Community Members in Biogeochemical Transformations in Oil Reservoirs.</title>
        <authorList>
            <person name="Hu P."/>
            <person name="Tom L."/>
            <person name="Singh A."/>
            <person name="Thomas B.C."/>
            <person name="Baker B.J."/>
            <person name="Piceno Y.M."/>
            <person name="Andersen G.L."/>
            <person name="Banfield J.F."/>
        </authorList>
    </citation>
    <scope>NUCLEOTIDE SEQUENCE [LARGE SCALE GENOMIC DNA]</scope>
</reference>
<sequence>MPHIKKSKVSYLFLSLLSISLFTFSIIKFVPFLGTAVRGAEGDPVLVDLMMNKYTINTEDSSDSITVYARIQAVSPKEIIAASLSIVPDTECEGLDCSSNALYQMGDFELMTEGCTAGKLPDGFDLDGIADCGDSTDGIYFATFEFGQYSPIGGWKICHIDINDEEGATSFNPTINNVDLTVTTEAGERDISFTNTATTEDTQAPVIKDYVFDKESIDTTDSAKTLTMYARFSDNLTGVSDEFPPRIQFMPENDPGFAYPEIVEFEFTLMKSGCDSLPTGLDVEGLDGCGDNKDGIYEASVEIPRYSSGGLWNVVGVWNLSDLMRNSFDENGLEASFNNTSTVYDTDAPIINSISISPSSFETVDGPQTVTIEMQIEDDLAGVDLAKVSLANGIRSVTSVFDVY</sequence>
<gene>
    <name evidence="1" type="ORF">XD93_0370</name>
</gene>
<accession>A0A101HIK9</accession>
<comment type="caution">
    <text evidence="1">The sequence shown here is derived from an EMBL/GenBank/DDBJ whole genome shotgun (WGS) entry which is preliminary data.</text>
</comment>
<protein>
    <submittedName>
        <fullName evidence="1">Uncharacterized protein</fullName>
    </submittedName>
</protein>
<dbReference type="AlphaFoldDB" id="A0A101HIK9"/>
<dbReference type="EMBL" id="LGGO01000039">
    <property type="protein sequence ID" value="KUK77369.1"/>
    <property type="molecule type" value="Genomic_DNA"/>
</dbReference>